<dbReference type="GO" id="GO:0040029">
    <property type="term" value="P:epigenetic regulation of gene expression"/>
    <property type="evidence" value="ECO:0007669"/>
    <property type="project" value="TreeGrafter"/>
</dbReference>
<gene>
    <name evidence="6" type="ORF">BKA23_3560</name>
</gene>
<keyword evidence="4" id="KW-0006">Acetoin catabolism</keyword>
<dbReference type="GO" id="GO:0045150">
    <property type="term" value="P:acetoin catabolic process"/>
    <property type="evidence" value="ECO:0007669"/>
    <property type="project" value="UniProtKB-UniPathway"/>
</dbReference>
<dbReference type="PRINTS" id="PR01272">
    <property type="entry name" value="ACUCPROTEIN"/>
</dbReference>
<dbReference type="EMBL" id="VIVQ01000007">
    <property type="protein sequence ID" value="TWE06910.1"/>
    <property type="molecule type" value="Genomic_DNA"/>
</dbReference>
<dbReference type="AlphaFoldDB" id="A0A561DUB2"/>
<dbReference type="PRINTS" id="PR01270">
    <property type="entry name" value="HDASUPER"/>
</dbReference>
<dbReference type="Pfam" id="PF00850">
    <property type="entry name" value="Hist_deacetyl"/>
    <property type="match status" value="1"/>
</dbReference>
<dbReference type="Gene3D" id="3.40.800.20">
    <property type="entry name" value="Histone deacetylase domain"/>
    <property type="match status" value="1"/>
</dbReference>
<comment type="similarity">
    <text evidence="2">Belongs to the histone deacetylase family.</text>
</comment>
<dbReference type="Proteomes" id="UP000318297">
    <property type="component" value="Unassembled WGS sequence"/>
</dbReference>
<evidence type="ECO:0000313" key="7">
    <source>
        <dbReference type="Proteomes" id="UP000318297"/>
    </source>
</evidence>
<evidence type="ECO:0000256" key="4">
    <source>
        <dbReference type="ARBA" id="ARBA00022627"/>
    </source>
</evidence>
<evidence type="ECO:0000313" key="6">
    <source>
        <dbReference type="EMBL" id="TWE06910.1"/>
    </source>
</evidence>
<name>A0A561DUB2_9MICO</name>
<evidence type="ECO:0000256" key="1">
    <source>
        <dbReference type="ARBA" id="ARBA00005101"/>
    </source>
</evidence>
<reference evidence="6 7" key="1">
    <citation type="submission" date="2019-06" db="EMBL/GenBank/DDBJ databases">
        <title>Sequencing the genomes of 1000 actinobacteria strains.</title>
        <authorList>
            <person name="Klenk H.-P."/>
        </authorList>
    </citation>
    <scope>NUCLEOTIDE SEQUENCE [LARGE SCALE GENOMIC DNA]</scope>
    <source>
        <strain evidence="6 7">DSM 19560</strain>
    </source>
</reference>
<dbReference type="CDD" id="cd09994">
    <property type="entry name" value="HDAC_AcuC_like"/>
    <property type="match status" value="1"/>
</dbReference>
<proteinExistence type="inferred from homology"/>
<dbReference type="InterPro" id="IPR037138">
    <property type="entry name" value="His_deacetylse_dom_sf"/>
</dbReference>
<sequence length="403" mass="43614">MSSAAPRVQVVWDDSLTGYDFGPDHPMNPVRLELTARLSQQLGVFDAPGVAVVKPSRPGESDEFLRRVHTADYIDAVRAASADPAGADPAYGLGTEDDPAFRGMHEASALIAGSSVALAEALHRGEIDHGVNFCGGLHHAMPGSASGFCIYNDPALAISWLLDHGVERVAYVDLDVHHGDGVERVFWNDPRVLTASIHETGRVLFPGTGFPGDVGGPQAEGTAVNIALPPGTRDAAWLRALHAVVPPVLRAFQPQFIVTQQGCDSHYSDPLAHMALSIDAQRTAYELLHDLTHEITDGRWLALGGGGYEVIDVVPRAWTHLAAIAAHRPIPLDTPLPQQWRDEVQSRFGRPGPARMGDGQADEGRVWWRSWESGADPEDPTDRAILATREAIFPHHGLDVWFD</sequence>
<feature type="domain" description="Histone deacetylase" evidence="5">
    <location>
        <begin position="25"/>
        <end position="323"/>
    </location>
</feature>
<dbReference type="InterPro" id="IPR003085">
    <property type="entry name" value="AcuC"/>
</dbReference>
<dbReference type="InterPro" id="IPR000286">
    <property type="entry name" value="HDACs"/>
</dbReference>
<dbReference type="PANTHER" id="PTHR10625">
    <property type="entry name" value="HISTONE DEACETYLASE HDAC1-RELATED"/>
    <property type="match status" value="1"/>
</dbReference>
<dbReference type="InterPro" id="IPR023696">
    <property type="entry name" value="Ureohydrolase_dom_sf"/>
</dbReference>
<comment type="pathway">
    <text evidence="1">Ketone degradation; acetoin degradation.</text>
</comment>
<keyword evidence="7" id="KW-1185">Reference proteome</keyword>
<dbReference type="SUPFAM" id="SSF52768">
    <property type="entry name" value="Arginase/deacetylase"/>
    <property type="match status" value="1"/>
</dbReference>
<evidence type="ECO:0000259" key="5">
    <source>
        <dbReference type="Pfam" id="PF00850"/>
    </source>
</evidence>
<evidence type="ECO:0000256" key="3">
    <source>
        <dbReference type="ARBA" id="ARBA00020218"/>
    </source>
</evidence>
<organism evidence="6 7">
    <name type="scientific">Rudaeicoccus suwonensis</name>
    <dbReference type="NCBI Taxonomy" id="657409"/>
    <lineage>
        <taxon>Bacteria</taxon>
        <taxon>Bacillati</taxon>
        <taxon>Actinomycetota</taxon>
        <taxon>Actinomycetes</taxon>
        <taxon>Micrococcales</taxon>
        <taxon>Dermacoccaceae</taxon>
        <taxon>Rudaeicoccus</taxon>
    </lineage>
</organism>
<dbReference type="RefSeq" id="WP_246104728.1">
    <property type="nucleotide sequence ID" value="NZ_VIVQ01000007.1"/>
</dbReference>
<evidence type="ECO:0000256" key="2">
    <source>
        <dbReference type="ARBA" id="ARBA00005947"/>
    </source>
</evidence>
<dbReference type="PANTHER" id="PTHR10625:SF10">
    <property type="entry name" value="HISTONE DEACETYLASE HDAC1"/>
    <property type="match status" value="1"/>
</dbReference>
<comment type="caution">
    <text evidence="6">The sequence shown here is derived from an EMBL/GenBank/DDBJ whole genome shotgun (WGS) entry which is preliminary data.</text>
</comment>
<accession>A0A561DUB2</accession>
<dbReference type="InterPro" id="IPR023801">
    <property type="entry name" value="His_deacetylse_dom"/>
</dbReference>
<protein>
    <recommendedName>
        <fullName evidence="3">Acetoin utilization protein AcuC</fullName>
    </recommendedName>
</protein>
<dbReference type="GO" id="GO:0004407">
    <property type="term" value="F:histone deacetylase activity"/>
    <property type="evidence" value="ECO:0007669"/>
    <property type="project" value="TreeGrafter"/>
</dbReference>
<dbReference type="UniPathway" id="UPA00040"/>